<evidence type="ECO:0000256" key="1">
    <source>
        <dbReference type="ARBA" id="ARBA00004613"/>
    </source>
</evidence>
<dbReference type="PANTHER" id="PTHR38340">
    <property type="entry name" value="S-LAYER PROTEIN"/>
    <property type="match status" value="1"/>
</dbReference>
<evidence type="ECO:0000313" key="4">
    <source>
        <dbReference type="EMBL" id="GIT95083.1"/>
    </source>
</evidence>
<accession>A0ABQ4NKZ0</accession>
<dbReference type="PRINTS" id="PR00313">
    <property type="entry name" value="CABNDNGRPT"/>
</dbReference>
<dbReference type="InterPro" id="IPR011049">
    <property type="entry name" value="Serralysin-like_metalloprot_C"/>
</dbReference>
<dbReference type="InterPro" id="IPR001343">
    <property type="entry name" value="Hemolysn_Ca-bd"/>
</dbReference>
<evidence type="ECO:0008006" key="6">
    <source>
        <dbReference type="Google" id="ProtNLM"/>
    </source>
</evidence>
<sequence length="335" mass="36190">MSDETKNWSLDFEFIAYQVVSYPSRAIVDYGSVNVLLDTMGALPDGRVTFTLVFDVGNQHMTGLGGDFSDEAGTFVQIDQRMENGQLVIEGAIENSVLSVPISDLNRLALRLTEATVRDESGPINIVNPPTFDIDDLSDKPAYPYPTWTQRFFLDPVDQDRTGRDRDERLIGHHGNDRLDGQGGDDDVRGYNGNDTLIGGSGDDSLHGEHGDDNLIGGAGNDSLIGGVGDNTYVGGVGADHFVILAGAPGTDTIIDFKDGDVIAVDDRFFGCGTWAWTMRSVTEAQYDRALLDGLVAYDAESGAFSIRDLDTDALEVVFIVNGAPTLSAEDFNLF</sequence>
<dbReference type="PANTHER" id="PTHR38340:SF1">
    <property type="entry name" value="S-LAYER PROTEIN"/>
    <property type="match status" value="1"/>
</dbReference>
<feature type="region of interest" description="Disordered" evidence="3">
    <location>
        <begin position="159"/>
        <end position="190"/>
    </location>
</feature>
<evidence type="ECO:0000313" key="5">
    <source>
        <dbReference type="Proteomes" id="UP000786693"/>
    </source>
</evidence>
<dbReference type="SUPFAM" id="SSF51120">
    <property type="entry name" value="beta-Roll"/>
    <property type="match status" value="1"/>
</dbReference>
<proteinExistence type="predicted"/>
<evidence type="ECO:0000256" key="2">
    <source>
        <dbReference type="ARBA" id="ARBA00022525"/>
    </source>
</evidence>
<dbReference type="Gene3D" id="2.150.10.10">
    <property type="entry name" value="Serralysin-like metalloprotease, C-terminal"/>
    <property type="match status" value="1"/>
</dbReference>
<evidence type="ECO:0000256" key="3">
    <source>
        <dbReference type="SAM" id="MobiDB-lite"/>
    </source>
</evidence>
<organism evidence="4 5">
    <name type="scientific">Jannaschia pagri</name>
    <dbReference type="NCBI Taxonomy" id="2829797"/>
    <lineage>
        <taxon>Bacteria</taxon>
        <taxon>Pseudomonadati</taxon>
        <taxon>Pseudomonadota</taxon>
        <taxon>Alphaproteobacteria</taxon>
        <taxon>Rhodobacterales</taxon>
        <taxon>Roseobacteraceae</taxon>
        <taxon>Jannaschia</taxon>
    </lineage>
</organism>
<dbReference type="Proteomes" id="UP000786693">
    <property type="component" value="Unassembled WGS sequence"/>
</dbReference>
<reference evidence="4 5" key="1">
    <citation type="submission" date="2021-05" db="EMBL/GenBank/DDBJ databases">
        <title>Bacteria Genome sequencing.</title>
        <authorList>
            <person name="Takabe Y."/>
            <person name="Nakajima Y."/>
            <person name="Suzuki S."/>
            <person name="Shiozaki T."/>
        </authorList>
    </citation>
    <scope>NUCLEOTIDE SEQUENCE [LARGE SCALE GENOMIC DNA]</scope>
    <source>
        <strain evidence="4 5">AI_62</strain>
    </source>
</reference>
<dbReference type="InterPro" id="IPR050557">
    <property type="entry name" value="RTX_toxin/Mannuronan_C5-epim"/>
</dbReference>
<dbReference type="Pfam" id="PF00353">
    <property type="entry name" value="HemolysinCabind"/>
    <property type="match status" value="1"/>
</dbReference>
<dbReference type="RefSeq" id="WP_220748600.1">
    <property type="nucleotide sequence ID" value="NZ_BPFH01000003.1"/>
</dbReference>
<dbReference type="InterPro" id="IPR018511">
    <property type="entry name" value="Hemolysin-typ_Ca-bd_CS"/>
</dbReference>
<gene>
    <name evidence="4" type="ORF">JANAI62_17060</name>
</gene>
<keyword evidence="5" id="KW-1185">Reference proteome</keyword>
<protein>
    <recommendedName>
        <fullName evidence="6">Hemolysin-type calcium-binding repeat-containing protein</fullName>
    </recommendedName>
</protein>
<feature type="compositionally biased region" description="Basic and acidic residues" evidence="3">
    <location>
        <begin position="159"/>
        <end position="180"/>
    </location>
</feature>
<dbReference type="PROSITE" id="PS00330">
    <property type="entry name" value="HEMOLYSIN_CALCIUM"/>
    <property type="match status" value="1"/>
</dbReference>
<comment type="subcellular location">
    <subcellularLocation>
        <location evidence="1">Secreted</location>
    </subcellularLocation>
</comment>
<dbReference type="EMBL" id="BPFH01000003">
    <property type="protein sequence ID" value="GIT95083.1"/>
    <property type="molecule type" value="Genomic_DNA"/>
</dbReference>
<keyword evidence="2" id="KW-0964">Secreted</keyword>
<comment type="caution">
    <text evidence="4">The sequence shown here is derived from an EMBL/GenBank/DDBJ whole genome shotgun (WGS) entry which is preliminary data.</text>
</comment>
<name>A0ABQ4NKZ0_9RHOB</name>